<keyword evidence="5" id="KW-1185">Reference proteome</keyword>
<keyword evidence="1 3" id="KW-0853">WD repeat</keyword>
<evidence type="ECO:0000256" key="2">
    <source>
        <dbReference type="ARBA" id="ARBA00022737"/>
    </source>
</evidence>
<dbReference type="InterPro" id="IPR001680">
    <property type="entry name" value="WD40_rpt"/>
</dbReference>
<dbReference type="InterPro" id="IPR015943">
    <property type="entry name" value="WD40/YVTN_repeat-like_dom_sf"/>
</dbReference>
<keyword evidence="2" id="KW-0677">Repeat</keyword>
<reference evidence="4" key="1">
    <citation type="journal article" date="2017" name="Nature">
        <title>The sunflower genome provides insights into oil metabolism, flowering and Asterid evolution.</title>
        <authorList>
            <person name="Badouin H."/>
            <person name="Gouzy J."/>
            <person name="Grassa C.J."/>
            <person name="Murat F."/>
            <person name="Staton S.E."/>
            <person name="Cottret L."/>
            <person name="Lelandais-Briere C."/>
            <person name="Owens G.L."/>
            <person name="Carrere S."/>
            <person name="Mayjonade B."/>
            <person name="Legrand L."/>
            <person name="Gill N."/>
            <person name="Kane N.C."/>
            <person name="Bowers J.E."/>
            <person name="Hubner S."/>
            <person name="Bellec A."/>
            <person name="Berard A."/>
            <person name="Berges H."/>
            <person name="Blanchet N."/>
            <person name="Boniface M.C."/>
            <person name="Brunel D."/>
            <person name="Catrice O."/>
            <person name="Chaidir N."/>
            <person name="Claudel C."/>
            <person name="Donnadieu C."/>
            <person name="Faraut T."/>
            <person name="Fievet G."/>
            <person name="Helmstetter N."/>
            <person name="King M."/>
            <person name="Knapp S.J."/>
            <person name="Lai Z."/>
            <person name="Le Paslier M.C."/>
            <person name="Lippi Y."/>
            <person name="Lorenzon L."/>
            <person name="Mandel J.R."/>
            <person name="Marage G."/>
            <person name="Marchand G."/>
            <person name="Marquand E."/>
            <person name="Bret-Mestries E."/>
            <person name="Morien E."/>
            <person name="Nambeesan S."/>
            <person name="Nguyen T."/>
            <person name="Pegot-Espagnet P."/>
            <person name="Pouilly N."/>
            <person name="Raftis F."/>
            <person name="Sallet E."/>
            <person name="Schiex T."/>
            <person name="Thomas J."/>
            <person name="Vandecasteele C."/>
            <person name="Vares D."/>
            <person name="Vear F."/>
            <person name="Vautrin S."/>
            <person name="Crespi M."/>
            <person name="Mangin B."/>
            <person name="Burke J.M."/>
            <person name="Salse J."/>
            <person name="Munos S."/>
            <person name="Vincourt P."/>
            <person name="Rieseberg L.H."/>
            <person name="Langlade N.B."/>
        </authorList>
    </citation>
    <scope>NUCLEOTIDE SEQUENCE</scope>
    <source>
        <tissue evidence="4">Leaves</tissue>
    </source>
</reference>
<dbReference type="PANTHER" id="PTHR19854:SF1">
    <property type="entry name" value="GUANINE NUCLEOTIDE-BINDING PROTEIN SUBUNIT BETA-LIKE PROTEIN 1"/>
    <property type="match status" value="1"/>
</dbReference>
<comment type="caution">
    <text evidence="4">The sequence shown here is derived from an EMBL/GenBank/DDBJ whole genome shotgun (WGS) entry which is preliminary data.</text>
</comment>
<organism evidence="4 5">
    <name type="scientific">Helianthus annuus</name>
    <name type="common">Common sunflower</name>
    <dbReference type="NCBI Taxonomy" id="4232"/>
    <lineage>
        <taxon>Eukaryota</taxon>
        <taxon>Viridiplantae</taxon>
        <taxon>Streptophyta</taxon>
        <taxon>Embryophyta</taxon>
        <taxon>Tracheophyta</taxon>
        <taxon>Spermatophyta</taxon>
        <taxon>Magnoliopsida</taxon>
        <taxon>eudicotyledons</taxon>
        <taxon>Gunneridae</taxon>
        <taxon>Pentapetalae</taxon>
        <taxon>asterids</taxon>
        <taxon>campanulids</taxon>
        <taxon>Asterales</taxon>
        <taxon>Asteraceae</taxon>
        <taxon>Asteroideae</taxon>
        <taxon>Heliantheae alliance</taxon>
        <taxon>Heliantheae</taxon>
        <taxon>Helianthus</taxon>
    </lineage>
</organism>
<dbReference type="PROSITE" id="PS50294">
    <property type="entry name" value="WD_REPEATS_REGION"/>
    <property type="match status" value="2"/>
</dbReference>
<sequence length="380" mass="41551">MSKRPPPGPVAVLRGHRASVMDVCFHPTQNLVFSGSSDGELRIWDSVQHRTISSAWVHSAAHGIISVSIGDNKVISQGKDGTVRCWDIEKGELSRIPSASIDANFYHFCKLSLVKRPAAETKKAEKLTPHHVEEVIEAFSQERSHGIQEEAENSGIFRNDDCQEGRPYVATAGGERSEVEIWDLNAAERIATLPHSSGSSINEFTKGKGMCMAVQAFFPSGSQGFLHVLAGYEDGTMGWWDLRNPGVPLTSVRFHSEPVLSLSMDEMFSGGVSGGADDKIFMFTLDHSLGSCVVKKEISLERPGIAGTSIRADGKIFGTAGWDHRIRIYNYRNGNPLAILKYHRATCNAISFAADCKQMASASEDTTVALWELYPPRPSA</sequence>
<accession>A0A9K3JN65</accession>
<dbReference type="PROSITE" id="PS00678">
    <property type="entry name" value="WD_REPEATS_1"/>
    <property type="match status" value="1"/>
</dbReference>
<protein>
    <submittedName>
        <fullName evidence="4">Transcription factor WD40-like family</fullName>
    </submittedName>
</protein>
<dbReference type="SMART" id="SM00320">
    <property type="entry name" value="WD40"/>
    <property type="match status" value="5"/>
</dbReference>
<dbReference type="SUPFAM" id="SSF50978">
    <property type="entry name" value="WD40 repeat-like"/>
    <property type="match status" value="1"/>
</dbReference>
<name>A0A9K3JN65_HELAN</name>
<gene>
    <name evidence="4" type="ORF">HanXRQr2_Chr02g0060001</name>
</gene>
<proteinExistence type="predicted"/>
<dbReference type="Gene3D" id="2.130.10.10">
    <property type="entry name" value="YVTN repeat-like/Quinoprotein amine dehydrogenase"/>
    <property type="match status" value="3"/>
</dbReference>
<evidence type="ECO:0000313" key="4">
    <source>
        <dbReference type="EMBL" id="KAF5818027.1"/>
    </source>
</evidence>
<dbReference type="OrthoDB" id="7668193at2759"/>
<dbReference type="PANTHER" id="PTHR19854">
    <property type="entry name" value="TRANSDUCIN BETA-LIKE 3"/>
    <property type="match status" value="1"/>
</dbReference>
<dbReference type="PROSITE" id="PS50082">
    <property type="entry name" value="WD_REPEATS_2"/>
    <property type="match status" value="2"/>
</dbReference>
<evidence type="ECO:0000313" key="5">
    <source>
        <dbReference type="Proteomes" id="UP000215914"/>
    </source>
</evidence>
<dbReference type="InterPro" id="IPR019775">
    <property type="entry name" value="WD40_repeat_CS"/>
</dbReference>
<dbReference type="EMBL" id="MNCJ02000317">
    <property type="protein sequence ID" value="KAF5818027.1"/>
    <property type="molecule type" value="Genomic_DNA"/>
</dbReference>
<feature type="repeat" description="WD" evidence="3">
    <location>
        <begin position="340"/>
        <end position="373"/>
    </location>
</feature>
<dbReference type="InterPro" id="IPR020472">
    <property type="entry name" value="WD40_PAC1"/>
</dbReference>
<feature type="repeat" description="WD" evidence="3">
    <location>
        <begin position="13"/>
        <end position="54"/>
    </location>
</feature>
<dbReference type="PRINTS" id="PR00320">
    <property type="entry name" value="GPROTEINBRPT"/>
</dbReference>
<dbReference type="Pfam" id="PF00400">
    <property type="entry name" value="WD40"/>
    <property type="match status" value="2"/>
</dbReference>
<evidence type="ECO:0000256" key="1">
    <source>
        <dbReference type="ARBA" id="ARBA00022574"/>
    </source>
</evidence>
<evidence type="ECO:0000256" key="3">
    <source>
        <dbReference type="PROSITE-ProRule" id="PRU00221"/>
    </source>
</evidence>
<reference evidence="4" key="2">
    <citation type="submission" date="2020-06" db="EMBL/GenBank/DDBJ databases">
        <title>Helianthus annuus Genome sequencing and assembly Release 2.</title>
        <authorList>
            <person name="Gouzy J."/>
            <person name="Langlade N."/>
            <person name="Munos S."/>
        </authorList>
    </citation>
    <scope>NUCLEOTIDE SEQUENCE</scope>
    <source>
        <tissue evidence="4">Leaves</tissue>
    </source>
</reference>
<dbReference type="AlphaFoldDB" id="A0A9K3JN65"/>
<dbReference type="Proteomes" id="UP000215914">
    <property type="component" value="Unassembled WGS sequence"/>
</dbReference>
<dbReference type="InterPro" id="IPR036322">
    <property type="entry name" value="WD40_repeat_dom_sf"/>
</dbReference>
<dbReference type="Gramene" id="mRNA:HanXRQr2_Chr02g0060001">
    <property type="protein sequence ID" value="mRNA:HanXRQr2_Chr02g0060001"/>
    <property type="gene ID" value="HanXRQr2_Chr02g0060001"/>
</dbReference>